<accession>A0ABS6F1L9</accession>
<dbReference type="Pfam" id="PF01424">
    <property type="entry name" value="R3H"/>
    <property type="match status" value="1"/>
</dbReference>
<dbReference type="EMBL" id="JAHLQL010000003">
    <property type="protein sequence ID" value="MBU5592409.1"/>
    <property type="molecule type" value="Genomic_DNA"/>
</dbReference>
<dbReference type="RefSeq" id="WP_216457186.1">
    <property type="nucleotide sequence ID" value="NZ_JAHLQL010000003.1"/>
</dbReference>
<dbReference type="PANTHER" id="PTHR35800">
    <property type="entry name" value="PROTEIN JAG"/>
    <property type="match status" value="1"/>
</dbReference>
<name>A0ABS6F1L9_9CLOT</name>
<dbReference type="InterPro" id="IPR038008">
    <property type="entry name" value="Jag_KH"/>
</dbReference>
<comment type="subcellular location">
    <subcellularLocation>
        <location evidence="1">Cytoplasm</location>
    </subcellularLocation>
</comment>
<keyword evidence="1" id="KW-0694">RNA-binding</keyword>
<evidence type="ECO:0000313" key="3">
    <source>
        <dbReference type="EMBL" id="MBU5592409.1"/>
    </source>
</evidence>
<comment type="domain">
    <text evidence="1">Has an N-terminal Jag-N domain and 2 RNA-binding domains (KH and R3H).</text>
</comment>
<evidence type="ECO:0000259" key="2">
    <source>
        <dbReference type="PROSITE" id="PS51061"/>
    </source>
</evidence>
<comment type="function">
    <text evidence="1">A probable RNA chaperone. Forms a complex with KhpA which binds to cellular RNA and controls its expression. Plays a role in peptidoglycan (PG) homeostasis and cell length regulation.</text>
</comment>
<protein>
    <recommendedName>
        <fullName evidence="1">RNA-binding protein KhpB</fullName>
    </recommendedName>
    <alternativeName>
        <fullName evidence="1">RNA-binding protein EloR</fullName>
    </alternativeName>
</protein>
<comment type="subunit">
    <text evidence="1">Forms a complex with KhpA.</text>
</comment>
<dbReference type="Pfam" id="PF13083">
    <property type="entry name" value="KH_KhpA-B"/>
    <property type="match status" value="1"/>
</dbReference>
<keyword evidence="1" id="KW-0961">Cell wall biogenesis/degradation</keyword>
<reference evidence="3 4" key="1">
    <citation type="submission" date="2021-06" db="EMBL/GenBank/DDBJ databases">
        <authorList>
            <person name="Sun Q."/>
            <person name="Li D."/>
        </authorList>
    </citation>
    <scope>NUCLEOTIDE SEQUENCE [LARGE SCALE GENOMIC DNA]</scope>
    <source>
        <strain evidence="3 4">MSJ-4</strain>
    </source>
</reference>
<sequence length="208" mass="24003">METIEITGKTVDEAIKNALRELNVTEDRIEVEVIEEGSKGLFKLIGAKPAKIRVKVKRDYVYEAKTFLREILDAMGVKAEIKIKEEDDVINISLVGPNMGIIIGYRGETLDSLQYLISLVVNKGNDSEYKRVVLDTENYRFKREETLKRLADKTASRVRRSGRNFKLEPMNPYERRIIHSALQNNPYIYTYSEGDEPYRRVVVDLKKA</sequence>
<dbReference type="PANTHER" id="PTHR35800:SF1">
    <property type="entry name" value="RNA-BINDING PROTEIN KHPB"/>
    <property type="match status" value="1"/>
</dbReference>
<keyword evidence="1" id="KW-0133">Cell shape</keyword>
<dbReference type="CDD" id="cd02644">
    <property type="entry name" value="R3H_jag"/>
    <property type="match status" value="1"/>
</dbReference>
<dbReference type="Proteomes" id="UP000736583">
    <property type="component" value="Unassembled WGS sequence"/>
</dbReference>
<evidence type="ECO:0000256" key="1">
    <source>
        <dbReference type="HAMAP-Rule" id="MF_00867"/>
    </source>
</evidence>
<proteinExistence type="inferred from homology"/>
<keyword evidence="1" id="KW-0963">Cytoplasm</keyword>
<dbReference type="SMART" id="SM00393">
    <property type="entry name" value="R3H"/>
    <property type="match status" value="1"/>
</dbReference>
<feature type="region of interest" description="Jag_N domain" evidence="1">
    <location>
        <begin position="5"/>
        <end position="55"/>
    </location>
</feature>
<dbReference type="CDD" id="cd02414">
    <property type="entry name" value="KH-II_Jag"/>
    <property type="match status" value="1"/>
</dbReference>
<comment type="similarity">
    <text evidence="1">Belongs to the KhpB RNA-binding protein family.</text>
</comment>
<organism evidence="3 4">
    <name type="scientific">Clostridium simiarum</name>
    <dbReference type="NCBI Taxonomy" id="2841506"/>
    <lineage>
        <taxon>Bacteria</taxon>
        <taxon>Bacillati</taxon>
        <taxon>Bacillota</taxon>
        <taxon>Clostridia</taxon>
        <taxon>Eubacteriales</taxon>
        <taxon>Clostridiaceae</taxon>
        <taxon>Clostridium</taxon>
    </lineage>
</organism>
<evidence type="ECO:0000313" key="4">
    <source>
        <dbReference type="Proteomes" id="UP000736583"/>
    </source>
</evidence>
<dbReference type="NCBIfam" id="NF041568">
    <property type="entry name" value="Jag_EloR"/>
    <property type="match status" value="1"/>
</dbReference>
<dbReference type="InterPro" id="IPR001374">
    <property type="entry name" value="R3H_dom"/>
</dbReference>
<dbReference type="InterPro" id="IPR034079">
    <property type="entry name" value="R3H_KhpB"/>
</dbReference>
<dbReference type="InterPro" id="IPR032782">
    <property type="entry name" value="KhpB_N"/>
</dbReference>
<dbReference type="SMART" id="SM01245">
    <property type="entry name" value="Jag_N"/>
    <property type="match status" value="1"/>
</dbReference>
<dbReference type="InterPro" id="IPR039247">
    <property type="entry name" value="KhpB"/>
</dbReference>
<keyword evidence="1" id="KW-0143">Chaperone</keyword>
<dbReference type="Pfam" id="PF14804">
    <property type="entry name" value="Jag_N"/>
    <property type="match status" value="1"/>
</dbReference>
<dbReference type="PROSITE" id="PS51061">
    <property type="entry name" value="R3H"/>
    <property type="match status" value="1"/>
</dbReference>
<feature type="domain" description="R3H" evidence="2">
    <location>
        <begin position="141"/>
        <end position="207"/>
    </location>
</feature>
<comment type="caution">
    <text evidence="3">The sequence shown here is derived from an EMBL/GenBank/DDBJ whole genome shotgun (WGS) entry which is preliminary data.</text>
</comment>
<gene>
    <name evidence="1" type="primary">khpB</name>
    <name evidence="1" type="synonym">eloR</name>
    <name evidence="3" type="ORF">KQI89_11630</name>
</gene>
<dbReference type="HAMAP" id="MF_00867">
    <property type="entry name" value="KhpB"/>
    <property type="match status" value="1"/>
</dbReference>
<keyword evidence="4" id="KW-1185">Reference proteome</keyword>